<name>A0ABV7H9S5_9GAMM</name>
<keyword evidence="3" id="KW-1185">Reference proteome</keyword>
<evidence type="ECO:0008006" key="4">
    <source>
        <dbReference type="Google" id="ProtNLM"/>
    </source>
</evidence>
<dbReference type="Gene3D" id="3.40.50.1820">
    <property type="entry name" value="alpha/beta hydrolase"/>
    <property type="match status" value="1"/>
</dbReference>
<dbReference type="EMBL" id="JBHRSZ010000002">
    <property type="protein sequence ID" value="MFC3150649.1"/>
    <property type="molecule type" value="Genomic_DNA"/>
</dbReference>
<reference evidence="3" key="1">
    <citation type="journal article" date="2019" name="Int. J. Syst. Evol. Microbiol.">
        <title>The Global Catalogue of Microorganisms (GCM) 10K type strain sequencing project: providing services to taxonomists for standard genome sequencing and annotation.</title>
        <authorList>
            <consortium name="The Broad Institute Genomics Platform"/>
            <consortium name="The Broad Institute Genome Sequencing Center for Infectious Disease"/>
            <person name="Wu L."/>
            <person name="Ma J."/>
        </authorList>
    </citation>
    <scope>NUCLEOTIDE SEQUENCE [LARGE SCALE GENOMIC DNA]</scope>
    <source>
        <strain evidence="3">KCTC 52438</strain>
    </source>
</reference>
<gene>
    <name evidence="2" type="ORF">ACFOEK_06405</name>
</gene>
<feature type="chain" id="PRO_5046241072" description="Bacterial virulence factor lipase N-terminal domain-containing protein" evidence="1">
    <location>
        <begin position="21"/>
        <end position="1211"/>
    </location>
</feature>
<evidence type="ECO:0000313" key="2">
    <source>
        <dbReference type="EMBL" id="MFC3150649.1"/>
    </source>
</evidence>
<protein>
    <recommendedName>
        <fullName evidence="4">Bacterial virulence factor lipase N-terminal domain-containing protein</fullName>
    </recommendedName>
</protein>
<dbReference type="Proteomes" id="UP001595476">
    <property type="component" value="Unassembled WGS sequence"/>
</dbReference>
<dbReference type="InterPro" id="IPR029058">
    <property type="entry name" value="AB_hydrolase_fold"/>
</dbReference>
<evidence type="ECO:0000313" key="3">
    <source>
        <dbReference type="Proteomes" id="UP001595476"/>
    </source>
</evidence>
<dbReference type="SUPFAM" id="SSF53474">
    <property type="entry name" value="alpha/beta-Hydrolases"/>
    <property type="match status" value="1"/>
</dbReference>
<accession>A0ABV7H9S5</accession>
<dbReference type="PROSITE" id="PS51257">
    <property type="entry name" value="PROKAR_LIPOPROTEIN"/>
    <property type="match status" value="1"/>
</dbReference>
<comment type="caution">
    <text evidence="2">The sequence shown here is derived from an EMBL/GenBank/DDBJ whole genome shotgun (WGS) entry which is preliminary data.</text>
</comment>
<sequence length="1211" mass="123858">MLKKSLLSLSIAAGMGLAGCSGTDSTGTTGPNGGVIPVGGDGNTKVIYSPEQGLLPLQSDLLFVDAASTDGTANTDDTTPPVTTAINDLDGWSTVSQIDIAFDGSIDSESLDTDPASSTQNVFLIKLATDSAVQSLDITQIAAKAERQTLIFKAYAATAAYLQALAGGADAATAIATAQATAASSSVQIPPFAVSDSDFLVDLKTTILTNLAAINTGGPLNGSYTTFKAVFDSITTDGTLNGETILSSGVGFAFAQYNVDNNGMTDDGAGLYDFLVDEFNLEADDSVAITGTAATLYDGDYRAEVITQDGTSNNTLRITPVKPLDPKTKYVVAVVGGENGVKDSSGEAVLASSSYSGFKKNPATDPYDLPELRGLQTLVNNLEDITAGFASATKNLSDEATAQLESDIILSYTFTTGGVDDVLLGMTIPNVALDNAIPGVVAGVFASSFDDTIEAQYRTDNGIDADAELTVNQQSAVESLQSAFATQVKLYPEIAVSPAPVSLNAYIATLDLSALETAQVQALLPKPQASSEVGFWNTIEATSGTITFPDNMTVAPGKVYEGWIELPYYGYAPDGTESSDAGVEGIKGSQWVADQTLGGALETALTGAASGALPPADADGEYNVTYNFPFAAKQTDETVPVVVSYPGMSSVVDAGSGATLEQAILASAYTAISGDTNLPAALTSYLTAEAADPSQLDVKNALIAGDATGLLGAAVDGPYPTVIYNHGITNDRSNSLPLGNQLGAACYSADATTGLFSITGVPCYVTVSIDQPLHGASVTYDETGVPTGSATEISGLTNVDFASAANALPNTVPAELRERHFGYTILDATTQAAGQSPNGAVASGSLFINLLNFQNSRDNLRQQILDLSTLNASLTAIDAELQTYDASTEGFLTYTSPLAALGGTDRVTTHFVGHSLGGVNGIPFVASNNKSFGGAALQAGAVATAGGNPARYLPNINPVLGANFAMTGGGIPKLLENSASTSFGAPVILTGLSNAGIERGTANYEKFLNVFQATLDSTDPVNYMDNFQQGALSTATPGSLFFEISGAWDVNGTYTTAPDQTIPNDADNRPLPPLDLSSLGFGVAESAPLSGTEPLLRESTSNAALPSDLPLAGLGAEGNEGVYDTVAGFQAAGAALAADAGATSQSISVASRFNAGSHGTIVSVDNASVFGEMVGQIATFFATSGRAVLVNDSTLLSDCDPSADAANPQCL</sequence>
<keyword evidence="1" id="KW-0732">Signal</keyword>
<feature type="signal peptide" evidence="1">
    <location>
        <begin position="1"/>
        <end position="20"/>
    </location>
</feature>
<dbReference type="RefSeq" id="WP_386717833.1">
    <property type="nucleotide sequence ID" value="NZ_JBHRSZ010000002.1"/>
</dbReference>
<proteinExistence type="predicted"/>
<evidence type="ECO:0000256" key="1">
    <source>
        <dbReference type="SAM" id="SignalP"/>
    </source>
</evidence>
<organism evidence="2 3">
    <name type="scientific">Litoribrevibacter euphylliae</name>
    <dbReference type="NCBI Taxonomy" id="1834034"/>
    <lineage>
        <taxon>Bacteria</taxon>
        <taxon>Pseudomonadati</taxon>
        <taxon>Pseudomonadota</taxon>
        <taxon>Gammaproteobacteria</taxon>
        <taxon>Oceanospirillales</taxon>
        <taxon>Oceanospirillaceae</taxon>
        <taxon>Litoribrevibacter</taxon>
    </lineage>
</organism>